<reference evidence="1 2" key="1">
    <citation type="submission" date="2021-01" db="EMBL/GenBank/DDBJ databases">
        <title>Genomic Encyclopedia of Type Strains, Phase IV (KMG-IV): sequencing the most valuable type-strain genomes for metagenomic binning, comparative biology and taxonomic classification.</title>
        <authorList>
            <person name="Goeker M."/>
        </authorList>
    </citation>
    <scope>NUCLEOTIDE SEQUENCE [LARGE SCALE GENOMIC DNA]</scope>
    <source>
        <strain evidence="1 2">DSM 24436</strain>
    </source>
</reference>
<keyword evidence="2" id="KW-1185">Reference proteome</keyword>
<dbReference type="Proteomes" id="UP000767854">
    <property type="component" value="Unassembled WGS sequence"/>
</dbReference>
<proteinExistence type="predicted"/>
<dbReference type="SUPFAM" id="SSF51161">
    <property type="entry name" value="Trimeric LpxA-like enzymes"/>
    <property type="match status" value="1"/>
</dbReference>
<name>A0ABS2MQE3_9FIRM</name>
<dbReference type="EMBL" id="JAFBDT010000006">
    <property type="protein sequence ID" value="MBM7561621.1"/>
    <property type="molecule type" value="Genomic_DNA"/>
</dbReference>
<dbReference type="RefSeq" id="WP_204663297.1">
    <property type="nucleotide sequence ID" value="NZ_JAFBDT010000006.1"/>
</dbReference>
<dbReference type="InterPro" id="IPR011004">
    <property type="entry name" value="Trimer_LpxA-like_sf"/>
</dbReference>
<comment type="caution">
    <text evidence="1">The sequence shown here is derived from an EMBL/GenBank/DDBJ whole genome shotgun (WGS) entry which is preliminary data.</text>
</comment>
<dbReference type="PANTHER" id="PTHR13061:SF29">
    <property type="entry name" value="GAMMA CARBONIC ANHYDRASE-LIKE 1, MITOCHONDRIAL-RELATED"/>
    <property type="match status" value="1"/>
</dbReference>
<dbReference type="PANTHER" id="PTHR13061">
    <property type="entry name" value="DYNACTIN SUBUNIT P25"/>
    <property type="match status" value="1"/>
</dbReference>
<evidence type="ECO:0000313" key="2">
    <source>
        <dbReference type="Proteomes" id="UP000767854"/>
    </source>
</evidence>
<dbReference type="CDD" id="cd04645">
    <property type="entry name" value="LbH_gamma_CA_like"/>
    <property type="match status" value="1"/>
</dbReference>
<sequence length="166" mass="17850">MLHKFKDKGPEVGESCFVADSADVIGQVVLEDYVNIWYNTVVRGDIEPIQIGSGTNIQDLCMVHTSTDFPVKIGKNVTIGHRAIIHGAVIESNVLIGMGAILLDGAYVEKNVLVAAGSLIPPGKRIPSGSLVMGAPAKVVRALTEEEIESIKISALKYVELSKYYI</sequence>
<dbReference type="Gene3D" id="2.160.10.10">
    <property type="entry name" value="Hexapeptide repeat proteins"/>
    <property type="match status" value="1"/>
</dbReference>
<dbReference type="Pfam" id="PF14602">
    <property type="entry name" value="Hexapep_2"/>
    <property type="match status" value="1"/>
</dbReference>
<protein>
    <submittedName>
        <fullName evidence="1">Carbonic anhydrase/acetyltransferase-like protein (Isoleucine patch superfamily)</fullName>
    </submittedName>
</protein>
<gene>
    <name evidence="1" type="ORF">JOC49_001141</name>
</gene>
<dbReference type="InterPro" id="IPR001451">
    <property type="entry name" value="Hexapep"/>
</dbReference>
<dbReference type="InterPro" id="IPR047324">
    <property type="entry name" value="LbH_gamma_CA-like"/>
</dbReference>
<accession>A0ABS2MQE3</accession>
<dbReference type="InterPro" id="IPR050484">
    <property type="entry name" value="Transf_Hexapept/Carb_Anhydrase"/>
</dbReference>
<evidence type="ECO:0000313" key="1">
    <source>
        <dbReference type="EMBL" id="MBM7561621.1"/>
    </source>
</evidence>
<organism evidence="1 2">
    <name type="scientific">Fusibacter tunisiensis</name>
    <dbReference type="NCBI Taxonomy" id="1008308"/>
    <lineage>
        <taxon>Bacteria</taxon>
        <taxon>Bacillati</taxon>
        <taxon>Bacillota</taxon>
        <taxon>Clostridia</taxon>
        <taxon>Eubacteriales</taxon>
        <taxon>Eubacteriales Family XII. Incertae Sedis</taxon>
        <taxon>Fusibacter</taxon>
    </lineage>
</organism>